<dbReference type="RefSeq" id="WP_188533960.1">
    <property type="nucleotide sequence ID" value="NZ_BMEQ01000001.1"/>
</dbReference>
<dbReference type="Proteomes" id="UP000638848">
    <property type="component" value="Unassembled WGS sequence"/>
</dbReference>
<name>A0A917GFM4_9MICC</name>
<accession>A0A917GFM4</accession>
<evidence type="ECO:0000313" key="3">
    <source>
        <dbReference type="EMBL" id="GGG43197.1"/>
    </source>
</evidence>
<reference evidence="3" key="1">
    <citation type="journal article" date="2014" name="Int. J. Syst. Evol. Microbiol.">
        <title>Complete genome sequence of Corynebacterium casei LMG S-19264T (=DSM 44701T), isolated from a smear-ripened cheese.</title>
        <authorList>
            <consortium name="US DOE Joint Genome Institute (JGI-PGF)"/>
            <person name="Walter F."/>
            <person name="Albersmeier A."/>
            <person name="Kalinowski J."/>
            <person name="Ruckert C."/>
        </authorList>
    </citation>
    <scope>NUCLEOTIDE SEQUENCE</scope>
    <source>
        <strain evidence="3">CGMCC 1.12187</strain>
    </source>
</reference>
<keyword evidence="4" id="KW-1185">Reference proteome</keyword>
<proteinExistence type="predicted"/>
<evidence type="ECO:0000256" key="2">
    <source>
        <dbReference type="SAM" id="Phobius"/>
    </source>
</evidence>
<evidence type="ECO:0000256" key="1">
    <source>
        <dbReference type="SAM" id="MobiDB-lite"/>
    </source>
</evidence>
<feature type="transmembrane region" description="Helical" evidence="2">
    <location>
        <begin position="416"/>
        <end position="437"/>
    </location>
</feature>
<evidence type="ECO:0008006" key="5">
    <source>
        <dbReference type="Google" id="ProtNLM"/>
    </source>
</evidence>
<feature type="compositionally biased region" description="Polar residues" evidence="1">
    <location>
        <begin position="527"/>
        <end position="538"/>
    </location>
</feature>
<feature type="transmembrane region" description="Helical" evidence="2">
    <location>
        <begin position="308"/>
        <end position="337"/>
    </location>
</feature>
<keyword evidence="2" id="KW-0472">Membrane</keyword>
<comment type="caution">
    <text evidence="3">The sequence shown here is derived from an EMBL/GenBank/DDBJ whole genome shotgun (WGS) entry which is preliminary data.</text>
</comment>
<dbReference type="AlphaFoldDB" id="A0A917GFM4"/>
<dbReference type="EMBL" id="BMEQ01000001">
    <property type="protein sequence ID" value="GGG43197.1"/>
    <property type="molecule type" value="Genomic_DNA"/>
</dbReference>
<organism evidence="3 4">
    <name type="scientific">Kocuria dechangensis</name>
    <dbReference type="NCBI Taxonomy" id="1176249"/>
    <lineage>
        <taxon>Bacteria</taxon>
        <taxon>Bacillati</taxon>
        <taxon>Actinomycetota</taxon>
        <taxon>Actinomycetes</taxon>
        <taxon>Micrococcales</taxon>
        <taxon>Micrococcaceae</taxon>
        <taxon>Kocuria</taxon>
    </lineage>
</organism>
<feature type="transmembrane region" description="Helical" evidence="2">
    <location>
        <begin position="357"/>
        <end position="382"/>
    </location>
</feature>
<keyword evidence="2" id="KW-1133">Transmembrane helix</keyword>
<keyword evidence="2" id="KW-0812">Transmembrane</keyword>
<sequence length="571" mass="57550">MRQHTIRIRLVPSLVRWTAALLLALVGLTLAVPGSWAAEVRGGDDVGVAAGEVVDDDLYLAGDEIVVAGTVRGDVVVAARKVTVTGTVEGDLIAAAQTVVVEGTVGDDARLAGQALLVRDGARIADDLVTGGYSLQTEAGSTVGGDVLMGGFQGELAGDVDGSVTAGAEGLALAGRIGGDVEASVSASGPEAAPFAWAPAADVPLPVVPSGLTLTDDARLEGDLSYEGGQEADIAPGAQITGETTYRQITVPEDQDTAPAGPLALLLIGLRRFVTLLVVGLLALWLLPRAVDGAATTLRTRPWLSLGWGVLAVAGAVAAVVAVLLVAILLAVLLGWLTLGGLAAAVVVTGVVLDVVLVLALVLGLTLLAPVVVGFTGGGLMLRDPVPTAFGKRVLALALGLLVYVLLRAVPFVGPVVGLVVALLGLGALVVWAWAGLTRRRTSGRRAGRLPEYGPGQGAGPLPGPDRTAPGQPAPWSTGQWPAGQGSTGLSPTGQDQAGQSPAGQWPAGQNPTGQSPTGQDPAGQWPTGQSPTGQDPSGQWPAGQDQAGQRPAGRGPGDQHRPVPPPDTRP</sequence>
<feature type="compositionally biased region" description="Polar residues" evidence="1">
    <location>
        <begin position="488"/>
        <end position="519"/>
    </location>
</feature>
<gene>
    <name evidence="3" type="ORF">GCM10011374_01960</name>
</gene>
<reference evidence="3" key="2">
    <citation type="submission" date="2020-09" db="EMBL/GenBank/DDBJ databases">
        <authorList>
            <person name="Sun Q."/>
            <person name="Zhou Y."/>
        </authorList>
    </citation>
    <scope>NUCLEOTIDE SEQUENCE</scope>
    <source>
        <strain evidence="3">CGMCC 1.12187</strain>
    </source>
</reference>
<feature type="region of interest" description="Disordered" evidence="1">
    <location>
        <begin position="444"/>
        <end position="571"/>
    </location>
</feature>
<protein>
    <recommendedName>
        <fullName evidence="5">Polymer-forming cytoskeletal protein</fullName>
    </recommendedName>
</protein>
<feature type="transmembrane region" description="Helical" evidence="2">
    <location>
        <begin position="394"/>
        <end position="410"/>
    </location>
</feature>
<feature type="transmembrane region" description="Helical" evidence="2">
    <location>
        <begin position="263"/>
        <end position="287"/>
    </location>
</feature>
<evidence type="ECO:0000313" key="4">
    <source>
        <dbReference type="Proteomes" id="UP000638848"/>
    </source>
</evidence>